<dbReference type="AlphaFoldDB" id="A0A158M6J2"/>
<accession>A0A158M6J2</accession>
<name>A0A158M6J2_9BORD</name>
<evidence type="ECO:0000313" key="2">
    <source>
        <dbReference type="Proteomes" id="UP000026682"/>
    </source>
</evidence>
<protein>
    <recommendedName>
        <fullName evidence="3">LysR substrate-binding domain protein</fullName>
    </recommendedName>
</protein>
<evidence type="ECO:0000313" key="1">
    <source>
        <dbReference type="EMBL" id="KAK91097.1"/>
    </source>
</evidence>
<comment type="caution">
    <text evidence="1">The sequence shown here is derived from an EMBL/GenBank/DDBJ whole genome shotgun (WGS) entry which is preliminary data.</text>
</comment>
<organism evidence="1 2">
    <name type="scientific">Bordetella holmesii CDC-H585-BH</name>
    <dbReference type="NCBI Taxonomy" id="1331206"/>
    <lineage>
        <taxon>Bacteria</taxon>
        <taxon>Pseudomonadati</taxon>
        <taxon>Pseudomonadota</taxon>
        <taxon>Betaproteobacteria</taxon>
        <taxon>Burkholderiales</taxon>
        <taxon>Alcaligenaceae</taxon>
        <taxon>Bordetella</taxon>
    </lineage>
</organism>
<sequence>MFESYGQLCSRDLPVDIPEFEVRVHVHTYHASQPAVQWFAEQIVLALQDL</sequence>
<dbReference type="EMBL" id="JFZZ01000065">
    <property type="protein sequence ID" value="KAK91097.1"/>
    <property type="molecule type" value="Genomic_DNA"/>
</dbReference>
<dbReference type="Proteomes" id="UP000026682">
    <property type="component" value="Unassembled WGS sequence"/>
</dbReference>
<proteinExistence type="predicted"/>
<evidence type="ECO:0008006" key="3">
    <source>
        <dbReference type="Google" id="ProtNLM"/>
    </source>
</evidence>
<gene>
    <name evidence="1" type="ORF">L497_2628</name>
</gene>
<dbReference type="PATRIC" id="fig|1331206.3.peg.1773"/>
<reference evidence="1 2" key="1">
    <citation type="submission" date="2014-03" db="EMBL/GenBank/DDBJ databases">
        <title>Genome sequence of Bordetella holmseii.</title>
        <authorList>
            <person name="Harvill E."/>
            <person name="Goodfield L.L."/>
            <person name="Ivanov Y."/>
            <person name="Meyer J.A."/>
            <person name="Newth C."/>
            <person name="Cassiday P."/>
            <person name="Tondella M.L."/>
            <person name="Liao P."/>
            <person name="Zimmerman J."/>
            <person name="Meert K."/>
            <person name="Wessel D."/>
            <person name="Berger J."/>
            <person name="Dean J.M."/>
            <person name="Holubkov R."/>
            <person name="Burr J."/>
            <person name="Liu T."/>
            <person name="Brinkac L.M."/>
            <person name="Sanka R."/>
            <person name="Kim M."/>
            <person name="Losada L."/>
        </authorList>
    </citation>
    <scope>NUCLEOTIDE SEQUENCE [LARGE SCALE GENOMIC DNA]</scope>
    <source>
        <strain evidence="1 2">CDC-H585-BH</strain>
    </source>
</reference>
<dbReference type="Gene3D" id="3.40.190.10">
    <property type="entry name" value="Periplasmic binding protein-like II"/>
    <property type="match status" value="2"/>
</dbReference>